<reference evidence="1 2" key="1">
    <citation type="submission" date="2015-02" db="EMBL/GenBank/DDBJ databases">
        <title>Whole genome shotgun sequencing of cultured foodborne pathogen.</title>
        <authorList>
            <person name="Timme R."/>
            <person name="Allard M.W."/>
            <person name="Strain E."/>
            <person name="Evans P.S."/>
            <person name="Brown E."/>
        </authorList>
    </citation>
    <scope>NUCLEOTIDE SEQUENCE [LARGE SCALE GENOMIC DNA]</scope>
    <source>
        <strain evidence="1 2">GCSL-TSO-24</strain>
    </source>
</reference>
<dbReference type="EMBL" id="JZSH01000196">
    <property type="protein sequence ID" value="KJF77098.1"/>
    <property type="molecule type" value="Genomic_DNA"/>
</dbReference>
<name>A0A0D8L8K2_MORMO</name>
<sequence length="66" mass="7413">MLSSVFCLYVSRLTAVRPDYQLPAAIIRKSQYSPPIISKTVFTGLQTKKAEPAFCFAVSDFFDIHP</sequence>
<proteinExistence type="predicted"/>
<organism evidence="1 2">
    <name type="scientific">Morganella morganii</name>
    <name type="common">Proteus morganii</name>
    <dbReference type="NCBI Taxonomy" id="582"/>
    <lineage>
        <taxon>Bacteria</taxon>
        <taxon>Pseudomonadati</taxon>
        <taxon>Pseudomonadota</taxon>
        <taxon>Gammaproteobacteria</taxon>
        <taxon>Enterobacterales</taxon>
        <taxon>Morganellaceae</taxon>
        <taxon>Morganella</taxon>
    </lineage>
</organism>
<evidence type="ECO:0000313" key="2">
    <source>
        <dbReference type="Proteomes" id="UP000032582"/>
    </source>
</evidence>
<evidence type="ECO:0000313" key="1">
    <source>
        <dbReference type="EMBL" id="KJF77098.1"/>
    </source>
</evidence>
<dbReference type="AlphaFoldDB" id="A0A0D8L8K2"/>
<dbReference type="Proteomes" id="UP000032582">
    <property type="component" value="Unassembled WGS sequence"/>
</dbReference>
<gene>
    <name evidence="1" type="ORF">UA45_14865</name>
</gene>
<comment type="caution">
    <text evidence="1">The sequence shown here is derived from an EMBL/GenBank/DDBJ whole genome shotgun (WGS) entry which is preliminary data.</text>
</comment>
<accession>A0A0D8L8K2</accession>
<protein>
    <submittedName>
        <fullName evidence="1">Uncharacterized protein</fullName>
    </submittedName>
</protein>